<evidence type="ECO:0000313" key="2">
    <source>
        <dbReference type="EMBL" id="SFG22854.1"/>
    </source>
</evidence>
<dbReference type="AlphaFoldDB" id="A0A1I2Q3D7"/>
<dbReference type="Pfam" id="PF06475">
    <property type="entry name" value="Glycolipid_bind"/>
    <property type="match status" value="1"/>
</dbReference>
<keyword evidence="4" id="KW-1185">Reference proteome</keyword>
<organism evidence="2 3">
    <name type="scientific">Actinopolymorpha cephalotaxi</name>
    <dbReference type="NCBI Taxonomy" id="504797"/>
    <lineage>
        <taxon>Bacteria</taxon>
        <taxon>Bacillati</taxon>
        <taxon>Actinomycetota</taxon>
        <taxon>Actinomycetes</taxon>
        <taxon>Propionibacteriales</taxon>
        <taxon>Actinopolymorphaceae</taxon>
        <taxon>Actinopolymorpha</taxon>
    </lineage>
</organism>
<dbReference type="RefSeq" id="WP_092882821.1">
    <property type="nucleotide sequence ID" value="NZ_FOOI01000004.1"/>
</dbReference>
<dbReference type="EMBL" id="JACBZA010000001">
    <property type="protein sequence ID" value="NYH83370.1"/>
    <property type="molecule type" value="Genomic_DNA"/>
</dbReference>
<dbReference type="InterPro" id="IPR009467">
    <property type="entry name" value="Glycolipid-bd_prot_put"/>
</dbReference>
<dbReference type="Proteomes" id="UP000199052">
    <property type="component" value="Unassembled WGS sequence"/>
</dbReference>
<dbReference type="SUPFAM" id="SSF159275">
    <property type="entry name" value="PA1994-like"/>
    <property type="match status" value="1"/>
</dbReference>
<reference evidence="2 3" key="1">
    <citation type="submission" date="2016-10" db="EMBL/GenBank/DDBJ databases">
        <authorList>
            <person name="de Groot N.N."/>
        </authorList>
    </citation>
    <scope>NUCLEOTIDE SEQUENCE [LARGE SCALE GENOMIC DNA]</scope>
    <source>
        <strain evidence="2 3">CPCC 202808</strain>
    </source>
</reference>
<name>A0A1I2Q3D7_9ACTN</name>
<dbReference type="EMBL" id="FOOI01000004">
    <property type="protein sequence ID" value="SFG22854.1"/>
    <property type="molecule type" value="Genomic_DNA"/>
</dbReference>
<dbReference type="Proteomes" id="UP000533017">
    <property type="component" value="Unassembled WGS sequence"/>
</dbReference>
<dbReference type="STRING" id="504797.SAMN05421678_104382"/>
<accession>A0A1I2Q3D7</accession>
<dbReference type="OrthoDB" id="7347529at2"/>
<gene>
    <name evidence="1" type="ORF">FHR37_002221</name>
    <name evidence="2" type="ORF">SAMN05421678_104382</name>
</gene>
<evidence type="ECO:0008006" key="5">
    <source>
        <dbReference type="Google" id="ProtNLM"/>
    </source>
</evidence>
<evidence type="ECO:0000313" key="1">
    <source>
        <dbReference type="EMBL" id="NYH83370.1"/>
    </source>
</evidence>
<evidence type="ECO:0000313" key="4">
    <source>
        <dbReference type="Proteomes" id="UP000533017"/>
    </source>
</evidence>
<protein>
    <recommendedName>
        <fullName evidence="5">Glycolipid-binding</fullName>
    </recommendedName>
</protein>
<proteinExistence type="predicted"/>
<sequence length="245" mass="25654">MDPDVHRSLVWCKDAGAELAEVKLARGHLSAVGSAIGADPVPYRLEYALTTGDDYATSSLRVHAFGVGWRRVLELRRDGAGRWEIFADAEGHLDAPSPGGEARLYGDALDCDLGLSPLTNTMPVRRHKLLTGGGPVELLTAWVSVPDLSVHPSRQRYTHVSANGDGAGDGADDGAVIRFDSDDFTADIVFDRDGLVVDYPGIARLVGPAASAAAGIDVAGTADLTKRAQRGDEPDGAAGDVLAAT</sequence>
<reference evidence="1 4" key="2">
    <citation type="submission" date="2020-07" db="EMBL/GenBank/DDBJ databases">
        <title>Sequencing the genomes of 1000 actinobacteria strains.</title>
        <authorList>
            <person name="Klenk H.-P."/>
        </authorList>
    </citation>
    <scope>NUCLEOTIDE SEQUENCE [LARGE SCALE GENOMIC DNA]</scope>
    <source>
        <strain evidence="1 4">DSM 45117</strain>
    </source>
</reference>
<evidence type="ECO:0000313" key="3">
    <source>
        <dbReference type="Proteomes" id="UP000199052"/>
    </source>
</evidence>